<dbReference type="EMBL" id="FP565176">
    <property type="protein sequence ID" value="CBA16050.1"/>
    <property type="molecule type" value="Genomic_DNA"/>
</dbReference>
<protein>
    <submittedName>
        <fullName evidence="1">Hypothetical phage-related protein</fullName>
    </submittedName>
</protein>
<gene>
    <name evidence="1" type="ordered locus">XALc_1547</name>
</gene>
<proteinExistence type="predicted"/>
<organism evidence="1 2">
    <name type="scientific">Xanthomonas albilineans (strain GPE PC73 / CFBP 7063)</name>
    <dbReference type="NCBI Taxonomy" id="380358"/>
    <lineage>
        <taxon>Bacteria</taxon>
        <taxon>Pseudomonadati</taxon>
        <taxon>Pseudomonadota</taxon>
        <taxon>Gammaproteobacteria</taxon>
        <taxon>Lysobacterales</taxon>
        <taxon>Lysobacteraceae</taxon>
        <taxon>Xanthomonas</taxon>
    </lineage>
</organism>
<dbReference type="InterPro" id="IPR021096">
    <property type="entry name" value="Vibrio_phage_VSK_Orf152"/>
</dbReference>
<dbReference type="Pfam" id="PF12472">
    <property type="entry name" value="DUF3693"/>
    <property type="match status" value="1"/>
</dbReference>
<dbReference type="AlphaFoldDB" id="D2UAK5"/>
<dbReference type="SUPFAM" id="SSF47413">
    <property type="entry name" value="lambda repressor-like DNA-binding domains"/>
    <property type="match status" value="1"/>
</dbReference>
<dbReference type="Proteomes" id="UP000001890">
    <property type="component" value="Chromosome"/>
</dbReference>
<dbReference type="GO" id="GO:0003677">
    <property type="term" value="F:DNA binding"/>
    <property type="evidence" value="ECO:0007669"/>
    <property type="project" value="InterPro"/>
</dbReference>
<dbReference type="KEGG" id="xal:XALC_1547"/>
<sequence length="275" mass="30644">MHINTLVELAIQRSLRGSLRGLAEQMGISSGVLSQWKLGNKPIPDERIQQLAKIAGQDAGPWLLLIHSEQDQGELGREWAKLYKQLAGAAMALLICIGTALPDHAKASQIQTFKHAPNDTLCEIGRMAADRETATPLAVAVVDIVATIQGTKRQGNRRMNDTYDIDRRPPCWEAGKPCPNHCAQAHARHIIDNHVELHGPWAGWRLAGRDLVAPTGERIPERRLRGLLWRADATDLRDTARARNKARKARQQSMVKVVVVDLATWRDRHFGRMAC</sequence>
<reference evidence="1 2" key="1">
    <citation type="journal article" date="2009" name="BMC Genomics">
        <title>The complete genome sequence of Xanthomonas albilineans provides new insights into the reductive genome evolution of the xylem-limited Xanthomonadaceae.</title>
        <authorList>
            <person name="Pieretti I."/>
            <person name="Royer M."/>
            <person name="Barbe V."/>
            <person name="Carrere S."/>
            <person name="Koebnik R."/>
            <person name="Cociancich S."/>
            <person name="Couloux A."/>
            <person name="Darrasse A."/>
            <person name="Gouzy J."/>
            <person name="Jacques M.A."/>
            <person name="Lauber E."/>
            <person name="Manceau C."/>
            <person name="Mangenot S."/>
            <person name="Poussier S."/>
            <person name="Segurens B."/>
            <person name="Szurek B."/>
            <person name="Verdier V."/>
            <person name="Arlat M."/>
            <person name="Rott P."/>
        </authorList>
    </citation>
    <scope>NUCLEOTIDE SEQUENCE [LARGE SCALE GENOMIC DNA]</scope>
    <source>
        <strain evidence="2">GPE PC73 / CFBP 7063</strain>
    </source>
</reference>
<dbReference type="InterPro" id="IPR001387">
    <property type="entry name" value="Cro/C1-type_HTH"/>
</dbReference>
<accession>D2UAK5</accession>
<dbReference type="InterPro" id="IPR010982">
    <property type="entry name" value="Lambda_DNA-bd_dom_sf"/>
</dbReference>
<keyword evidence="2" id="KW-1185">Reference proteome</keyword>
<evidence type="ECO:0000313" key="1">
    <source>
        <dbReference type="EMBL" id="CBA16050.1"/>
    </source>
</evidence>
<evidence type="ECO:0000313" key="2">
    <source>
        <dbReference type="Proteomes" id="UP000001890"/>
    </source>
</evidence>
<name>D2UAK5_XANAP</name>
<dbReference type="CDD" id="cd00093">
    <property type="entry name" value="HTH_XRE"/>
    <property type="match status" value="1"/>
</dbReference>